<organism evidence="2 3">
    <name type="scientific">Atlanticothrix silvestris CENA357</name>
    <dbReference type="NCBI Taxonomy" id="1725252"/>
    <lineage>
        <taxon>Bacteria</taxon>
        <taxon>Bacillati</taxon>
        <taxon>Cyanobacteriota</taxon>
        <taxon>Cyanophyceae</taxon>
        <taxon>Nostocales</taxon>
        <taxon>Nodulariaceae</taxon>
        <taxon>Atlanticothrix</taxon>
        <taxon>Atlanticothrix silvestris</taxon>
    </lineage>
</organism>
<keyword evidence="2" id="KW-0378">Hydrolase</keyword>
<dbReference type="AlphaFoldDB" id="A0A8J7L4U2"/>
<dbReference type="GO" id="GO:0004519">
    <property type="term" value="F:endonuclease activity"/>
    <property type="evidence" value="ECO:0007669"/>
    <property type="project" value="UniProtKB-KW"/>
</dbReference>
<proteinExistence type="predicted"/>
<dbReference type="EMBL" id="JAECZB010000092">
    <property type="protein sequence ID" value="MBH8555161.1"/>
    <property type="molecule type" value="Genomic_DNA"/>
</dbReference>
<name>A0A8J7L4U2_9CYAN</name>
<accession>A0A8J7L4U2</accession>
<dbReference type="Pfam" id="PF13391">
    <property type="entry name" value="HNH_2"/>
    <property type="match status" value="1"/>
</dbReference>
<dbReference type="CDD" id="cd00085">
    <property type="entry name" value="HNHc"/>
    <property type="match status" value="1"/>
</dbReference>
<reference evidence="2 3" key="1">
    <citation type="journal article" date="2021" name="Int. J. Syst. Evol. Microbiol.">
        <title>Amazonocrinis nigriterrae gen. nov., sp. nov., Atlanticothrix silvestris gen. nov., sp. nov. and Dendronalium phyllosphericum gen. nov., sp. nov., nostocacean cyanobacteria from Brazilian environments.</title>
        <authorList>
            <person name="Alvarenga D.O."/>
            <person name="Andreote A.P.D."/>
            <person name="Branco L.H.Z."/>
            <person name="Delbaje E."/>
            <person name="Cruz R.B."/>
            <person name="Varani A.M."/>
            <person name="Fiore M.F."/>
        </authorList>
    </citation>
    <scope>NUCLEOTIDE SEQUENCE [LARGE SCALE GENOMIC DNA]</scope>
    <source>
        <strain evidence="2 3">CENA357</strain>
    </source>
</reference>
<evidence type="ECO:0000259" key="1">
    <source>
        <dbReference type="Pfam" id="PF13391"/>
    </source>
</evidence>
<comment type="caution">
    <text evidence="2">The sequence shown here is derived from an EMBL/GenBank/DDBJ whole genome shotgun (WGS) entry which is preliminary data.</text>
</comment>
<keyword evidence="2" id="KW-0255">Endonuclease</keyword>
<gene>
    <name evidence="2" type="ORF">I8751_22985</name>
</gene>
<dbReference type="Proteomes" id="UP000599391">
    <property type="component" value="Unassembled WGS sequence"/>
</dbReference>
<keyword evidence="3" id="KW-1185">Reference proteome</keyword>
<evidence type="ECO:0000313" key="2">
    <source>
        <dbReference type="EMBL" id="MBH8555161.1"/>
    </source>
</evidence>
<protein>
    <submittedName>
        <fullName evidence="2">HNH endonuclease</fullName>
    </submittedName>
</protein>
<evidence type="ECO:0000313" key="3">
    <source>
        <dbReference type="Proteomes" id="UP000599391"/>
    </source>
</evidence>
<feature type="domain" description="HNH nuclease" evidence="1">
    <location>
        <begin position="117"/>
        <end position="164"/>
    </location>
</feature>
<keyword evidence="2" id="KW-0540">Nuclease</keyword>
<sequence>MINIKIVVSIQAWLGIPMNCQHCGQNTTNPIFCSRSCAASYNNQKHPKRSKQKRLCKYCGISIVGRRTTCDTCNPCYVDWSSLTLSDIRSKALYQYSARVRQVARNIYRQSDKPKQCAVCGYDKHYEVCHIKPIKDFPNNRFVGQINHIDNLLALCPNHHWELTTGFLLFRVHRI</sequence>
<dbReference type="InterPro" id="IPR003615">
    <property type="entry name" value="HNH_nuc"/>
</dbReference>